<protein>
    <submittedName>
        <fullName evidence="6">Site-specific recombinase XerD</fullName>
    </submittedName>
</protein>
<dbReference type="InterPro" id="IPR002104">
    <property type="entry name" value="Integrase_catalytic"/>
</dbReference>
<gene>
    <name evidence="6" type="ORF">BDD21_2960</name>
</gene>
<dbReference type="Gene3D" id="1.10.443.10">
    <property type="entry name" value="Intergrase catalytic core"/>
    <property type="match status" value="1"/>
</dbReference>
<name>A0A495V856_9GAMM</name>
<evidence type="ECO:0000256" key="1">
    <source>
        <dbReference type="ARBA" id="ARBA00008857"/>
    </source>
</evidence>
<dbReference type="Proteomes" id="UP000274556">
    <property type="component" value="Unassembled WGS sequence"/>
</dbReference>
<evidence type="ECO:0000313" key="7">
    <source>
        <dbReference type="Proteomes" id="UP000274556"/>
    </source>
</evidence>
<dbReference type="PANTHER" id="PTHR30349:SF41">
    <property type="entry name" value="INTEGRASE_RECOMBINASE PROTEIN MJ0367-RELATED"/>
    <property type="match status" value="1"/>
</dbReference>
<reference evidence="6 7" key="1">
    <citation type="submission" date="2018-10" db="EMBL/GenBank/DDBJ databases">
        <title>Genomic Encyclopedia of Archaeal and Bacterial Type Strains, Phase II (KMG-II): from individual species to whole genera.</title>
        <authorList>
            <person name="Goeker M."/>
        </authorList>
    </citation>
    <scope>NUCLEOTIDE SEQUENCE [LARGE SCALE GENOMIC DNA]</scope>
    <source>
        <strain evidence="6 7">DSM 235</strain>
    </source>
</reference>
<dbReference type="EMBL" id="RBXL01000001">
    <property type="protein sequence ID" value="RKT45499.1"/>
    <property type="molecule type" value="Genomic_DNA"/>
</dbReference>
<feature type="domain" description="Tyr recombinase" evidence="5">
    <location>
        <begin position="99"/>
        <end position="301"/>
    </location>
</feature>
<evidence type="ECO:0000313" key="6">
    <source>
        <dbReference type="EMBL" id="RKT45499.1"/>
    </source>
</evidence>
<keyword evidence="3" id="KW-0238">DNA-binding</keyword>
<dbReference type="Pfam" id="PF00589">
    <property type="entry name" value="Phage_integrase"/>
    <property type="match status" value="1"/>
</dbReference>
<comment type="caution">
    <text evidence="6">The sequence shown here is derived from an EMBL/GenBank/DDBJ whole genome shotgun (WGS) entry which is preliminary data.</text>
</comment>
<dbReference type="InterPro" id="IPR013762">
    <property type="entry name" value="Integrase-like_cat_sf"/>
</dbReference>
<proteinExistence type="inferred from homology"/>
<dbReference type="AlphaFoldDB" id="A0A495V856"/>
<dbReference type="GO" id="GO:0015074">
    <property type="term" value="P:DNA integration"/>
    <property type="evidence" value="ECO:0007669"/>
    <property type="project" value="UniProtKB-KW"/>
</dbReference>
<dbReference type="PANTHER" id="PTHR30349">
    <property type="entry name" value="PHAGE INTEGRASE-RELATED"/>
    <property type="match status" value="1"/>
</dbReference>
<dbReference type="PROSITE" id="PS51898">
    <property type="entry name" value="TYR_RECOMBINASE"/>
    <property type="match status" value="1"/>
</dbReference>
<dbReference type="GO" id="GO:0006310">
    <property type="term" value="P:DNA recombination"/>
    <property type="evidence" value="ECO:0007669"/>
    <property type="project" value="UniProtKB-KW"/>
</dbReference>
<accession>A0A495V856</accession>
<dbReference type="InterPro" id="IPR050090">
    <property type="entry name" value="Tyrosine_recombinase_XerCD"/>
</dbReference>
<dbReference type="RefSeq" id="WP_120797765.1">
    <property type="nucleotide sequence ID" value="NZ_RBXL01000001.1"/>
</dbReference>
<dbReference type="InterPro" id="IPR011010">
    <property type="entry name" value="DNA_brk_join_enz"/>
</dbReference>
<comment type="similarity">
    <text evidence="1">Belongs to the 'phage' integrase family.</text>
</comment>
<keyword evidence="2" id="KW-0229">DNA integration</keyword>
<dbReference type="GO" id="GO:0003677">
    <property type="term" value="F:DNA binding"/>
    <property type="evidence" value="ECO:0007669"/>
    <property type="project" value="UniProtKB-KW"/>
</dbReference>
<dbReference type="SUPFAM" id="SSF56349">
    <property type="entry name" value="DNA breaking-rejoining enzymes"/>
    <property type="match status" value="1"/>
</dbReference>
<evidence type="ECO:0000256" key="3">
    <source>
        <dbReference type="ARBA" id="ARBA00023125"/>
    </source>
</evidence>
<evidence type="ECO:0000256" key="2">
    <source>
        <dbReference type="ARBA" id="ARBA00022908"/>
    </source>
</evidence>
<sequence>MILSAIVSQYISHKRALGYRFQTEDAILRSFCRCVGDQPLAQIEPQDILPFLNGNGPVTAYWEKKYRVLSGLYRFALARGCVVCIPLPRTVPAQTMPAFVPYIYTRAELKRLLEAVPAACCNRARIDADVFRTVLLLLYGAALRISEALSLSIADVDVPRACLRVRGTKFYKTRDVPLGADLTQVLSDYVRANQRLQSAAATAPLFCRRDGTPLTKSAVQGAFRRLRIAAGIVREGGPRRQPRLHDLRHTAAVHRLIAWYRNGADLNDLLPKLATYLGHVDLSATQRYLTMTADLLHEASLRFERYALEHAHE</sequence>
<keyword evidence="7" id="KW-1185">Reference proteome</keyword>
<evidence type="ECO:0000259" key="5">
    <source>
        <dbReference type="PROSITE" id="PS51898"/>
    </source>
</evidence>
<organism evidence="6 7">
    <name type="scientific">Thiocapsa rosea</name>
    <dbReference type="NCBI Taxonomy" id="69360"/>
    <lineage>
        <taxon>Bacteria</taxon>
        <taxon>Pseudomonadati</taxon>
        <taxon>Pseudomonadota</taxon>
        <taxon>Gammaproteobacteria</taxon>
        <taxon>Chromatiales</taxon>
        <taxon>Chromatiaceae</taxon>
        <taxon>Thiocapsa</taxon>
    </lineage>
</organism>
<evidence type="ECO:0000256" key="4">
    <source>
        <dbReference type="ARBA" id="ARBA00023172"/>
    </source>
</evidence>
<dbReference type="OrthoDB" id="9801717at2"/>
<keyword evidence="4" id="KW-0233">DNA recombination</keyword>